<evidence type="ECO:0000313" key="2">
    <source>
        <dbReference type="Proteomes" id="UP000008142"/>
    </source>
</evidence>
<reference evidence="2" key="1">
    <citation type="submission" date="2008-07" db="EMBL/GenBank/DDBJ databases">
        <title>Annotation of Ajellomyces capsulatus strain H88.</title>
        <authorList>
            <person name="Champion M."/>
            <person name="Cuomo C."/>
            <person name="Ma L.-J."/>
            <person name="Henn M.R."/>
            <person name="Sil A."/>
            <person name="Goldman B."/>
            <person name="Young S.K."/>
            <person name="Kodira C.D."/>
            <person name="Zeng Q."/>
            <person name="Koehrsen M."/>
            <person name="Alvarado L."/>
            <person name="Berlin A."/>
            <person name="Borenstein D."/>
            <person name="Chen Z."/>
            <person name="Engels R."/>
            <person name="Freedman E."/>
            <person name="Gellesch M."/>
            <person name="Goldberg J."/>
            <person name="Griggs A."/>
            <person name="Gujja S."/>
            <person name="Heiman D."/>
            <person name="Hepburn T."/>
            <person name="Howarth C."/>
            <person name="Jen D."/>
            <person name="Larson L."/>
            <person name="Lewis B."/>
            <person name="Mehta T."/>
            <person name="Park D."/>
            <person name="Pearson M."/>
            <person name="Roberts A."/>
            <person name="Saif S."/>
            <person name="Shea T."/>
            <person name="Shenoy N."/>
            <person name="Sisk P."/>
            <person name="Stolte C."/>
            <person name="Sykes S."/>
            <person name="Walk T."/>
            <person name="White J."/>
            <person name="Yandava C."/>
            <person name="Klein B."/>
            <person name="McEwen J.G."/>
            <person name="Puccia R."/>
            <person name="Goldman G.H."/>
            <person name="Felipe M.S."/>
            <person name="Nino-Vega G."/>
            <person name="San-Blas G."/>
            <person name="Taylor J."/>
            <person name="Mendoza L."/>
            <person name="Galagan J."/>
            <person name="Nusbaum C."/>
            <person name="Birren B."/>
        </authorList>
    </citation>
    <scope>NUCLEOTIDE SEQUENCE [LARGE SCALE GENOMIC DNA]</scope>
    <source>
        <strain evidence="2">H88</strain>
    </source>
</reference>
<gene>
    <name evidence="1" type="ORF">HCEG_01043</name>
</gene>
<evidence type="ECO:0000313" key="1">
    <source>
        <dbReference type="EMBL" id="EGC41681.1"/>
    </source>
</evidence>
<dbReference type="Proteomes" id="UP000008142">
    <property type="component" value="Unassembled WGS sequence"/>
</dbReference>
<protein>
    <submittedName>
        <fullName evidence="1">Uncharacterized protein</fullName>
    </submittedName>
</protein>
<dbReference type="EMBL" id="DS990636">
    <property type="protein sequence ID" value="EGC41681.1"/>
    <property type="molecule type" value="Genomic_DNA"/>
</dbReference>
<organism evidence="2">
    <name type="scientific">Ajellomyces capsulatus (strain H88)</name>
    <name type="common">Darling's disease fungus</name>
    <name type="synonym">Histoplasma capsulatum</name>
    <dbReference type="NCBI Taxonomy" id="544711"/>
    <lineage>
        <taxon>Eukaryota</taxon>
        <taxon>Fungi</taxon>
        <taxon>Dikarya</taxon>
        <taxon>Ascomycota</taxon>
        <taxon>Pezizomycotina</taxon>
        <taxon>Eurotiomycetes</taxon>
        <taxon>Eurotiomycetidae</taxon>
        <taxon>Onygenales</taxon>
        <taxon>Ajellomycetaceae</taxon>
        <taxon>Histoplasma</taxon>
    </lineage>
</organism>
<dbReference type="AlphaFoldDB" id="F0U868"/>
<name>F0U868_AJEC8</name>
<proteinExistence type="predicted"/>
<dbReference type="OrthoDB" id="10645832at2759"/>
<sequence>MWMANQRMAVRTAPLLLVRDPTLCIAMHTGYTKQRRCPSSAAATARVGLSCQGVSATSASHLGASSAGPKSSHDAILSSCLARGQHARKLGAWVQRWIVAGKHRFRSMLIDNLGLRQVDIIQQTWEQWQQWQDAN</sequence>
<dbReference type="HOGENOM" id="CLU_1885163_0_0_1"/>
<accession>F0U868</accession>